<dbReference type="VEuPathDB" id="GiardiaDB:SS50377_23843"/>
<proteinExistence type="predicted"/>
<dbReference type="EMBL" id="KI546126">
    <property type="protein sequence ID" value="EST44145.1"/>
    <property type="molecule type" value="Genomic_DNA"/>
</dbReference>
<accession>V6LHU7</accession>
<reference evidence="3" key="2">
    <citation type="submission" date="2020-12" db="EMBL/GenBank/DDBJ databases">
        <title>New Spironucleus salmonicida genome in near-complete chromosomes.</title>
        <authorList>
            <person name="Xu F."/>
            <person name="Kurt Z."/>
            <person name="Jimenez-Gonzalez A."/>
            <person name="Astvaldsson A."/>
            <person name="Andersson J.O."/>
            <person name="Svard S.G."/>
        </authorList>
    </citation>
    <scope>NUCLEOTIDE SEQUENCE</scope>
    <source>
        <strain evidence="3">ATCC 50377</strain>
    </source>
</reference>
<dbReference type="EMBL" id="AUWU02000004">
    <property type="protein sequence ID" value="KAH0573908.1"/>
    <property type="molecule type" value="Genomic_DNA"/>
</dbReference>
<evidence type="ECO:0000313" key="3">
    <source>
        <dbReference type="EMBL" id="KAH0573908.1"/>
    </source>
</evidence>
<dbReference type="OrthoDB" id="10253765at2759"/>
<gene>
    <name evidence="2" type="ORF">SS50377_16046</name>
    <name evidence="3" type="ORF">SS50377_23843</name>
</gene>
<reference evidence="2 3" key="1">
    <citation type="journal article" date="2014" name="PLoS Genet.">
        <title>The Genome of Spironucleus salmonicida Highlights a Fish Pathogen Adapted to Fluctuating Environments.</title>
        <authorList>
            <person name="Xu F."/>
            <person name="Jerlstrom-Hultqvist J."/>
            <person name="Einarsson E."/>
            <person name="Astvaldsson A."/>
            <person name="Svard S.G."/>
            <person name="Andersson J.O."/>
        </authorList>
    </citation>
    <scope>NUCLEOTIDE SEQUENCE</scope>
    <source>
        <strain evidence="3">ATCC 50377</strain>
    </source>
</reference>
<keyword evidence="4" id="KW-1185">Reference proteome</keyword>
<feature type="region of interest" description="Disordered" evidence="1">
    <location>
        <begin position="1"/>
        <end position="21"/>
    </location>
</feature>
<name>V6LHU7_9EUKA</name>
<sequence length="718" mass="81713">MQTLTKSQRTMLHQNTLNKSSPLYQQRIRGPMQTLPNLMPTTYSDHSLNFQKHAQILTQIKDRLDQRVYDETSLQSRMADQDTIQALEAGEFFREMAQVSQNAQNQLQAEIQQLDTTQTLSQAKQKYAEKQLEIVGEQFGNFDADQLIAQINRIEKQVQDSQLLATELGYPSPQLPDALETITQSALETMKNEVIIIDGVEKPAKTISFQLLLAELQTLKSQNFLMRQAISENMKQKAQTINSETHEQSLTEIAISESKNVTESHNPVQVYQQEFKGSGVQACKALIELRDRTASLLVREQRFNNNSLLKREACDNETLRTLVCGLQNELQIQKEAVEKVMQFGVEIDNQSEIQLSDEMVQKLANCALNGQIQVDLLPNQLARKIDFLVNQVAISAENAVNAKFQAGKANISVSELQKILEKRNETVKKLNEMTTQIIQYLKDRKLDPDQAIMTYFKQNNIEWNGENIEISAQNSTLHASEDFARVAFEEAKFQSAEFAKLTFSISEHILEIQQNLNAGNREKFQSDGQGFIDVLEKMNFLLKHCRELHFQISKRDFTIQKLQNIVVQGQFEKQQLIQQSIDLAAVRNGLVYSYLELRKQFQNVSFENQTIKSTSQNPMNMALTSFKTNAMAQALQVESTNYTTAVSGLASCIQLEVTDFARKLDNLSGLVNGSIKYYKDVVENRDQKCVQTDRGRKVMDMGLQVQIVEVVDPKAKKK</sequence>
<evidence type="ECO:0000313" key="2">
    <source>
        <dbReference type="EMBL" id="EST44145.1"/>
    </source>
</evidence>
<organism evidence="2">
    <name type="scientific">Spironucleus salmonicida</name>
    <dbReference type="NCBI Taxonomy" id="348837"/>
    <lineage>
        <taxon>Eukaryota</taxon>
        <taxon>Metamonada</taxon>
        <taxon>Diplomonadida</taxon>
        <taxon>Hexamitidae</taxon>
        <taxon>Hexamitinae</taxon>
        <taxon>Spironucleus</taxon>
    </lineage>
</organism>
<evidence type="ECO:0000256" key="1">
    <source>
        <dbReference type="SAM" id="MobiDB-lite"/>
    </source>
</evidence>
<dbReference type="Proteomes" id="UP000018208">
    <property type="component" value="Unassembled WGS sequence"/>
</dbReference>
<protein>
    <submittedName>
        <fullName evidence="2">Uncharacterized protein</fullName>
    </submittedName>
</protein>
<dbReference type="AlphaFoldDB" id="V6LHU7"/>
<evidence type="ECO:0000313" key="4">
    <source>
        <dbReference type="Proteomes" id="UP000018208"/>
    </source>
</evidence>